<dbReference type="HOGENOM" id="CLU_090569_1_1_9"/>
<reference evidence="2 3" key="1">
    <citation type="submission" date="2012-07" db="EMBL/GenBank/DDBJ databases">
        <title>The Genome Sequence of Facklamia ignava CCUG 37419.</title>
        <authorList>
            <consortium name="The Broad Institute Genome Sequencing Platform"/>
            <person name="Earl A."/>
            <person name="Ward D."/>
            <person name="Feldgarden M."/>
            <person name="Gevers D."/>
            <person name="Huys G."/>
            <person name="Walker B."/>
            <person name="Young S.K."/>
            <person name="Zeng Q."/>
            <person name="Gargeya S."/>
            <person name="Fitzgerald M."/>
            <person name="Haas B."/>
            <person name="Abouelleil A."/>
            <person name="Alvarado L."/>
            <person name="Arachchi H.M."/>
            <person name="Berlin A.M."/>
            <person name="Chapman S.B."/>
            <person name="Goldberg J."/>
            <person name="Griggs A."/>
            <person name="Gujja S."/>
            <person name="Hansen M."/>
            <person name="Howarth C."/>
            <person name="Imamovic A."/>
            <person name="Larimer J."/>
            <person name="McCowen C."/>
            <person name="Montmayeur A."/>
            <person name="Murphy C."/>
            <person name="Neiman D."/>
            <person name="Pearson M."/>
            <person name="Priest M."/>
            <person name="Roberts A."/>
            <person name="Saif S."/>
            <person name="Shea T."/>
            <person name="Sisk P."/>
            <person name="Sykes S."/>
            <person name="Wortman J."/>
            <person name="Nusbaum C."/>
            <person name="Birren B."/>
        </authorList>
    </citation>
    <scope>NUCLEOTIDE SEQUENCE [LARGE SCALE GENOMIC DNA]</scope>
    <source>
        <strain evidence="2 3">CCUG 37419</strain>
    </source>
</reference>
<dbReference type="InterPro" id="IPR014710">
    <property type="entry name" value="RmlC-like_jellyroll"/>
</dbReference>
<dbReference type="CDD" id="cd02223">
    <property type="entry name" value="cupin_Bh2720-like"/>
    <property type="match status" value="1"/>
</dbReference>
<dbReference type="InterPro" id="IPR011051">
    <property type="entry name" value="RmlC_Cupin_sf"/>
</dbReference>
<evidence type="ECO:0000313" key="3">
    <source>
        <dbReference type="Proteomes" id="UP000005147"/>
    </source>
</evidence>
<keyword evidence="3" id="KW-1185">Reference proteome</keyword>
<dbReference type="PANTHER" id="PTHR43346:SF1">
    <property type="entry name" value="QUERCETIN 2,3-DIOXYGENASE-RELATED"/>
    <property type="match status" value="1"/>
</dbReference>
<gene>
    <name evidence="2" type="ORF">HMPREF9707_01353</name>
</gene>
<name>K1LPK6_9LACT</name>
<dbReference type="AlphaFoldDB" id="K1LPK6"/>
<dbReference type="Gene3D" id="2.60.120.10">
    <property type="entry name" value="Jelly Rolls"/>
    <property type="match status" value="1"/>
</dbReference>
<dbReference type="PATRIC" id="fig|883112.3.peg.1348"/>
<dbReference type="InterPro" id="IPR013096">
    <property type="entry name" value="Cupin_2"/>
</dbReference>
<dbReference type="PANTHER" id="PTHR43346">
    <property type="entry name" value="LIGAND BINDING DOMAIN PROTEIN, PUTATIVE (AFU_ORTHOLOGUE AFUA_6G14370)-RELATED"/>
    <property type="match status" value="1"/>
</dbReference>
<protein>
    <recommendedName>
        <fullName evidence="1">Cupin type-2 domain-containing protein</fullName>
    </recommendedName>
</protein>
<proteinExistence type="predicted"/>
<evidence type="ECO:0000313" key="2">
    <source>
        <dbReference type="EMBL" id="EKB54052.1"/>
    </source>
</evidence>
<evidence type="ECO:0000259" key="1">
    <source>
        <dbReference type="Pfam" id="PF07883"/>
    </source>
</evidence>
<dbReference type="STRING" id="883112.HMPREF9707_01353"/>
<dbReference type="Proteomes" id="UP000005147">
    <property type="component" value="Unassembled WGS sequence"/>
</dbReference>
<dbReference type="EMBL" id="AGZE01000036">
    <property type="protein sequence ID" value="EKB54052.1"/>
    <property type="molecule type" value="Genomic_DNA"/>
</dbReference>
<comment type="caution">
    <text evidence="2">The sequence shown here is derived from an EMBL/GenBank/DDBJ whole genome shotgun (WGS) entry which is preliminary data.</text>
</comment>
<dbReference type="SUPFAM" id="SSF51182">
    <property type="entry name" value="RmlC-like cupins"/>
    <property type="match status" value="1"/>
</dbReference>
<sequence>MTNSTNINKGSASGMAFDYKDHGKEPYIVNIEDYSIENENYRTTIWTGDKLQVTVMSIATGDDIGLEIHHGIDQFLRIESGKGLCQMGDAEDNLTFEQEVSDDDAIFVPADTWHNVTNIGDQPLKLYTVYAGPDHVAGTVHPTHEDAKNDPNEH</sequence>
<accession>K1LPK6</accession>
<dbReference type="eggNOG" id="COG0662">
    <property type="taxonomic scope" value="Bacteria"/>
</dbReference>
<dbReference type="Pfam" id="PF07883">
    <property type="entry name" value="Cupin_2"/>
    <property type="match status" value="1"/>
</dbReference>
<dbReference type="InterPro" id="IPR052538">
    <property type="entry name" value="Flavonoid_dioxygenase-like"/>
</dbReference>
<organism evidence="2 3">
    <name type="scientific">Falseniella ignava CCUG 37419</name>
    <dbReference type="NCBI Taxonomy" id="883112"/>
    <lineage>
        <taxon>Bacteria</taxon>
        <taxon>Bacillati</taxon>
        <taxon>Bacillota</taxon>
        <taxon>Bacilli</taxon>
        <taxon>Lactobacillales</taxon>
        <taxon>Aerococcaceae</taxon>
        <taxon>Falseniella</taxon>
    </lineage>
</organism>
<feature type="domain" description="Cupin type-2" evidence="1">
    <location>
        <begin position="55"/>
        <end position="130"/>
    </location>
</feature>